<dbReference type="Gene3D" id="3.40.50.10140">
    <property type="entry name" value="Toll/interleukin-1 receptor homology (TIR) domain"/>
    <property type="match status" value="1"/>
</dbReference>
<keyword evidence="4" id="KW-1185">Reference proteome</keyword>
<evidence type="ECO:0000259" key="1">
    <source>
        <dbReference type="Pfam" id="PF00656"/>
    </source>
</evidence>
<reference evidence="3 4" key="1">
    <citation type="submission" date="2019-01" db="EMBL/GenBank/DDBJ databases">
        <title>Zoogloea oleivorans genome sequencing and assembly.</title>
        <authorList>
            <person name="Tancsics A."/>
            <person name="Farkas M."/>
            <person name="Kriszt B."/>
            <person name="Maroti G."/>
            <person name="Horvath B."/>
        </authorList>
    </citation>
    <scope>NUCLEOTIDE SEQUENCE [LARGE SCALE GENOMIC DNA]</scope>
    <source>
        <strain evidence="3 4">Buc</strain>
    </source>
</reference>
<dbReference type="InterPro" id="IPR011600">
    <property type="entry name" value="Pept_C14_caspase"/>
</dbReference>
<dbReference type="EMBL" id="SDKK01000008">
    <property type="protein sequence ID" value="TYC58906.1"/>
    <property type="molecule type" value="Genomic_DNA"/>
</dbReference>
<dbReference type="GO" id="GO:0006508">
    <property type="term" value="P:proteolysis"/>
    <property type="evidence" value="ECO:0007669"/>
    <property type="project" value="InterPro"/>
</dbReference>
<dbReference type="InterPro" id="IPR035897">
    <property type="entry name" value="Toll_tir_struct_dom_sf"/>
</dbReference>
<accession>A0A6C2CYM3</accession>
<evidence type="ECO:0000259" key="2">
    <source>
        <dbReference type="Pfam" id="PF13676"/>
    </source>
</evidence>
<sequence>MPDAARWRWPCQSALPARATPSGGRCRALPASTSIMADIFLSYSHLDRARAVALVAALSDRFSVWWDPDLDAAGTWRKDLEEQIDSARCVVVLWSEAARDSDFVRSEASRAAQRKTLLQISLDGDEVPLGFTESQWIDLKAWNGDGADPALRDLLLMPIEKRVRGNRSALLIGVDAYAHGAGFQAPASASANVDALHALLGDQADAHFEVETLVNPEKTAFMKSLQKVFKDALPNDTVLFYYCGNAKLSARGDLYLCPNDSELEYLDATAISMEWIAKRALNESSASQLVILLDCIFSMTPDAGGQVDVPSILVSNLGQGQGKYVLSGCTVLDRDVAERGSPVSRMVRWFVQGVETFEADDGDNILTADEICRYVQHRIDADAPELKPISKGFNTNSSRGEIARRTTAAPTATALRGNREFFLAIRGCLDEGRLVPMVGDGVFGSGPLSSFRLVSALIQTAGLEAGMRLDERYPLATAAEYLLLVFGGERGAFLKRLTAVLNEQSQALVPTETHRFLAAMQTPWIVVSASYDWVFESLLEQSGVPFTVVTHILTAEDDELDGRLLVIRRGGQAPSVEVKLADNWILSDLGEYADRIIYKIVGSPFANALAEPRSGIDTVVITETDHMAFLGRLENEHTKPPSAFSRRLQKSSLLFLGYNLDVWHYRLVGHIFSNEGQVRPRRRYAVRTAISPIEERFWAQLVAAEDRLQSDCEAFVQTLRQFK</sequence>
<dbReference type="Pfam" id="PF13676">
    <property type="entry name" value="TIR_2"/>
    <property type="match status" value="1"/>
</dbReference>
<dbReference type="InterPro" id="IPR000157">
    <property type="entry name" value="TIR_dom"/>
</dbReference>
<comment type="caution">
    <text evidence="3">The sequence shown here is derived from an EMBL/GenBank/DDBJ whole genome shotgun (WGS) entry which is preliminary data.</text>
</comment>
<evidence type="ECO:0000313" key="4">
    <source>
        <dbReference type="Proteomes" id="UP000389128"/>
    </source>
</evidence>
<dbReference type="Pfam" id="PF13289">
    <property type="entry name" value="SIR2_2"/>
    <property type="match status" value="1"/>
</dbReference>
<dbReference type="GO" id="GO:0004197">
    <property type="term" value="F:cysteine-type endopeptidase activity"/>
    <property type="evidence" value="ECO:0007669"/>
    <property type="project" value="InterPro"/>
</dbReference>
<proteinExistence type="predicted"/>
<protein>
    <submittedName>
        <fullName evidence="3">TIR domain-containing protein</fullName>
    </submittedName>
</protein>
<dbReference type="Gene3D" id="3.40.50.1460">
    <property type="match status" value="1"/>
</dbReference>
<dbReference type="Proteomes" id="UP000389128">
    <property type="component" value="Unassembled WGS sequence"/>
</dbReference>
<feature type="domain" description="Peptidase C14 caspase" evidence="1">
    <location>
        <begin position="167"/>
        <end position="268"/>
    </location>
</feature>
<organism evidence="3 4">
    <name type="scientific">Zoogloea oleivorans</name>
    <dbReference type="NCBI Taxonomy" id="1552750"/>
    <lineage>
        <taxon>Bacteria</taxon>
        <taxon>Pseudomonadati</taxon>
        <taxon>Pseudomonadota</taxon>
        <taxon>Betaproteobacteria</taxon>
        <taxon>Rhodocyclales</taxon>
        <taxon>Zoogloeaceae</taxon>
        <taxon>Zoogloea</taxon>
    </lineage>
</organism>
<dbReference type="OrthoDB" id="8901866at2"/>
<dbReference type="AlphaFoldDB" id="A0A6C2CYM3"/>
<evidence type="ECO:0000313" key="3">
    <source>
        <dbReference type="EMBL" id="TYC58906.1"/>
    </source>
</evidence>
<dbReference type="GO" id="GO:0007165">
    <property type="term" value="P:signal transduction"/>
    <property type="evidence" value="ECO:0007669"/>
    <property type="project" value="InterPro"/>
</dbReference>
<name>A0A6C2CYM3_9RHOO</name>
<dbReference type="SUPFAM" id="SSF52200">
    <property type="entry name" value="Toll/Interleukin receptor TIR domain"/>
    <property type="match status" value="1"/>
</dbReference>
<feature type="domain" description="TIR" evidence="2">
    <location>
        <begin position="39"/>
        <end position="148"/>
    </location>
</feature>
<dbReference type="Pfam" id="PF00656">
    <property type="entry name" value="Peptidase_C14"/>
    <property type="match status" value="1"/>
</dbReference>
<gene>
    <name evidence="3" type="ORF">ETQ85_10345</name>
</gene>